<dbReference type="AlphaFoldDB" id="A0AAD7FZ56"/>
<evidence type="ECO:0000313" key="2">
    <source>
        <dbReference type="Proteomes" id="UP001221757"/>
    </source>
</evidence>
<keyword evidence="2" id="KW-1185">Reference proteome</keyword>
<organism evidence="1 2">
    <name type="scientific">Mycena rosella</name>
    <name type="common">Pink bonnet</name>
    <name type="synonym">Agaricus rosellus</name>
    <dbReference type="NCBI Taxonomy" id="1033263"/>
    <lineage>
        <taxon>Eukaryota</taxon>
        <taxon>Fungi</taxon>
        <taxon>Dikarya</taxon>
        <taxon>Basidiomycota</taxon>
        <taxon>Agaricomycotina</taxon>
        <taxon>Agaricomycetes</taxon>
        <taxon>Agaricomycetidae</taxon>
        <taxon>Agaricales</taxon>
        <taxon>Marasmiineae</taxon>
        <taxon>Mycenaceae</taxon>
        <taxon>Mycena</taxon>
    </lineage>
</organism>
<proteinExistence type="predicted"/>
<comment type="caution">
    <text evidence="1">The sequence shown here is derived from an EMBL/GenBank/DDBJ whole genome shotgun (WGS) entry which is preliminary data.</text>
</comment>
<reference evidence="1" key="1">
    <citation type="submission" date="2023-03" db="EMBL/GenBank/DDBJ databases">
        <title>Massive genome expansion in bonnet fungi (Mycena s.s.) driven by repeated elements and novel gene families across ecological guilds.</title>
        <authorList>
            <consortium name="Lawrence Berkeley National Laboratory"/>
            <person name="Harder C.B."/>
            <person name="Miyauchi S."/>
            <person name="Viragh M."/>
            <person name="Kuo A."/>
            <person name="Thoen E."/>
            <person name="Andreopoulos B."/>
            <person name="Lu D."/>
            <person name="Skrede I."/>
            <person name="Drula E."/>
            <person name="Henrissat B."/>
            <person name="Morin E."/>
            <person name="Kohler A."/>
            <person name="Barry K."/>
            <person name="LaButti K."/>
            <person name="Morin E."/>
            <person name="Salamov A."/>
            <person name="Lipzen A."/>
            <person name="Mereny Z."/>
            <person name="Hegedus B."/>
            <person name="Baldrian P."/>
            <person name="Stursova M."/>
            <person name="Weitz H."/>
            <person name="Taylor A."/>
            <person name="Grigoriev I.V."/>
            <person name="Nagy L.G."/>
            <person name="Martin F."/>
            <person name="Kauserud H."/>
        </authorList>
    </citation>
    <scope>NUCLEOTIDE SEQUENCE</scope>
    <source>
        <strain evidence="1">CBHHK067</strain>
    </source>
</reference>
<name>A0AAD7FZ56_MYCRO</name>
<accession>A0AAD7FZ56</accession>
<dbReference type="EMBL" id="JARKIE010000391">
    <property type="protein sequence ID" value="KAJ7645840.1"/>
    <property type="molecule type" value="Genomic_DNA"/>
</dbReference>
<gene>
    <name evidence="1" type="ORF">B0H17DRAFT_1215870</name>
</gene>
<dbReference type="Proteomes" id="UP001221757">
    <property type="component" value="Unassembled WGS sequence"/>
</dbReference>
<protein>
    <submittedName>
        <fullName evidence="1">Uncharacterized protein</fullName>
    </submittedName>
</protein>
<evidence type="ECO:0000313" key="1">
    <source>
        <dbReference type="EMBL" id="KAJ7645840.1"/>
    </source>
</evidence>
<sequence>MASISIGDCIKFIMQQPWRMALDALPKLLRFAALRVPRCTSSSTPPQAITRLMTPNQEADPVCVPRRLRFGFGSPHAKITISVLGKRPCIHGGRLARGNPALRVELGWADTRATLPRATARPSPMSITLYRVSYAMQARARPVCGENPLAVAAII</sequence>